<dbReference type="PANTHER" id="PTHR43775">
    <property type="entry name" value="FATTY ACID SYNTHASE"/>
    <property type="match status" value="1"/>
</dbReference>
<keyword evidence="1" id="KW-0596">Phosphopantetheine</keyword>
<dbReference type="SUPFAM" id="SSF51905">
    <property type="entry name" value="FAD/NAD(P)-binding domain"/>
    <property type="match status" value="1"/>
</dbReference>
<dbReference type="PANTHER" id="PTHR43775:SF37">
    <property type="entry name" value="SI:DKEY-61P9.11"/>
    <property type="match status" value="1"/>
</dbReference>
<evidence type="ECO:0000256" key="1">
    <source>
        <dbReference type="ARBA" id="ARBA00022450"/>
    </source>
</evidence>
<comment type="caution">
    <text evidence="6">The sequence shown here is derived from an EMBL/GenBank/DDBJ whole genome shotgun (WGS) entry which is preliminary data.</text>
</comment>
<sequence length="1243" mass="132221">MVLILLGPAAGLLDLQPYDEDAPGVELLVAPGAAVIVRTDQLSCALSAPGGRDRCYAATCYLLQPDILKMHRERMQEHLTPAALSLDAWVEERLREIKEAEPAEQDWEDITVPRSFAYAANRTWFTRQQTVVAGASTRMPATWEHELTFLSCVAGADLATDIPFMRWDHSTVFDEDPEGWKKDEPKTDCRHACFMDGLELFDSKFFGISTGEVKSMDPCQRLCLETTYDSLYRSGYRKKDIHGSSCGMYVGIGYTDWELAERTMDFGSFGATGSSPAVCAGRLSFCLGCRGASVAIDAEAASALACTYWAAESVEAKGNGKHQEMSCALGTHLLMAKHWWPALSASGFLCSKGRCFSFDSAASGYIQGEGVGTLTVRAKKMDGEAEKDFDHISIGTISGGAIGNSGQSAGLYAPHGPGEQQVLTDSCRRSGITPQDVDAVECASTGMLLRDAVEVASCAKALRGCGADEGMPWSGSEPEMLQLGSAKTNTGNLIETSGLVGLIKVFHAIRWNLWPPSQHLRRLNPHMDVSEAPIIMGGECTDPRSRALFMGHSAFGFGGTNVHLHAFGGVDEEVRRPPGPVPESRKPRLTFWPAGGGESARPRKGYFIIGTWGGPDAEPVQMEQEGVGVYGYTMALGENRWEQFQLMLDADEGKVLHPRHCEAWKGCEVLGPDPQEVAEGLAWLIDGRSALPEPPPGEEELVLAEAGTLTETNEDVGVPGDLYRIQKNRSGMQTTTFGVPIGSDEWGDGDRGVGRVAAPPAPAEAGAAAARSRGRVINSSGTQEYSSQSGATSNAAMVVAALLLLGLACGWPCVAAGPLNVGIVGAGPAGLSFALGLRRLLGADVRVRVFDRSDQLRPQLGGGVQLNSGAAVLGRLGLRPELLAAGRPARRVVSRNVDRDVLLDFDMQRDPRSREAGLVGDDGNVLALTIMRDRLQEILAGALPADILEFGKSLADVRLCPGSGGDPAVRCTFEDGDEADFDLLVGADGIRSVVRERVVGGGDEPGNTRIRIIWGVAPAGSRPAGSEEELHQWFGRGCYCLSASYGGRDGKTYDQCVAVFADDSGLPDINPSWDTAEARGSLVARCEAGGMPAEVLRVASACERVFELGSYFSPPQPAGALVGARGPRGPAGRRGARDAPVPRAGGEPGHPGRLLPRKGAGGLSKRAPRQHGRRAGSLRGDPEVPVRPPDSEQQDPGVRGDVVARDRQGRVFPHGNSSRHYSVYFSGRRHAEGLSCGGGAGGG</sequence>
<dbReference type="SMART" id="SM00825">
    <property type="entry name" value="PKS_KS"/>
    <property type="match status" value="1"/>
</dbReference>
<dbReference type="PROSITE" id="PS52004">
    <property type="entry name" value="KS3_2"/>
    <property type="match status" value="1"/>
</dbReference>
<dbReference type="InterPro" id="IPR036188">
    <property type="entry name" value="FAD/NAD-bd_sf"/>
</dbReference>
<reference evidence="6" key="1">
    <citation type="submission" date="2023-10" db="EMBL/GenBank/DDBJ databases">
        <authorList>
            <person name="Chen Y."/>
            <person name="Shah S."/>
            <person name="Dougan E. K."/>
            <person name="Thang M."/>
            <person name="Chan C."/>
        </authorList>
    </citation>
    <scope>NUCLEOTIDE SEQUENCE [LARGE SCALE GENOMIC DNA]</scope>
</reference>
<gene>
    <name evidence="6" type="ORF">PCOR1329_LOCUS40933</name>
</gene>
<evidence type="ECO:0000256" key="3">
    <source>
        <dbReference type="RuleBase" id="RU003694"/>
    </source>
</evidence>
<keyword evidence="2" id="KW-0597">Phosphoprotein</keyword>
<feature type="region of interest" description="Disordered" evidence="4">
    <location>
        <begin position="1116"/>
        <end position="1219"/>
    </location>
</feature>
<evidence type="ECO:0000256" key="4">
    <source>
        <dbReference type="SAM" id="MobiDB-lite"/>
    </source>
</evidence>
<name>A0ABN9TPW7_9DINO</name>
<evidence type="ECO:0000259" key="5">
    <source>
        <dbReference type="PROSITE" id="PS52004"/>
    </source>
</evidence>
<keyword evidence="7" id="KW-1185">Reference proteome</keyword>
<accession>A0ABN9TPW7</accession>
<dbReference type="CDD" id="cd00833">
    <property type="entry name" value="PKS"/>
    <property type="match status" value="1"/>
</dbReference>
<dbReference type="Pfam" id="PF00109">
    <property type="entry name" value="ketoacyl-synt"/>
    <property type="match status" value="1"/>
</dbReference>
<protein>
    <recommendedName>
        <fullName evidence="5">Ketosynthase family 3 (KS3) domain-containing protein</fullName>
    </recommendedName>
</protein>
<dbReference type="InterPro" id="IPR016039">
    <property type="entry name" value="Thiolase-like"/>
</dbReference>
<dbReference type="Proteomes" id="UP001189429">
    <property type="component" value="Unassembled WGS sequence"/>
</dbReference>
<organism evidence="6 7">
    <name type="scientific">Prorocentrum cordatum</name>
    <dbReference type="NCBI Taxonomy" id="2364126"/>
    <lineage>
        <taxon>Eukaryota</taxon>
        <taxon>Sar</taxon>
        <taxon>Alveolata</taxon>
        <taxon>Dinophyceae</taxon>
        <taxon>Prorocentrales</taxon>
        <taxon>Prorocentraceae</taxon>
        <taxon>Prorocentrum</taxon>
    </lineage>
</organism>
<evidence type="ECO:0000256" key="2">
    <source>
        <dbReference type="ARBA" id="ARBA00022553"/>
    </source>
</evidence>
<dbReference type="InterPro" id="IPR050091">
    <property type="entry name" value="PKS_NRPS_Biosynth_Enz"/>
</dbReference>
<feature type="region of interest" description="Disordered" evidence="4">
    <location>
        <begin position="575"/>
        <end position="594"/>
    </location>
</feature>
<dbReference type="Gene3D" id="3.50.50.60">
    <property type="entry name" value="FAD/NAD(P)-binding domain"/>
    <property type="match status" value="1"/>
</dbReference>
<dbReference type="PRINTS" id="PR00420">
    <property type="entry name" value="RNGMNOXGNASE"/>
</dbReference>
<evidence type="ECO:0000313" key="7">
    <source>
        <dbReference type="Proteomes" id="UP001189429"/>
    </source>
</evidence>
<feature type="compositionally biased region" description="Basic residues" evidence="4">
    <location>
        <begin position="1166"/>
        <end position="1176"/>
    </location>
</feature>
<dbReference type="InterPro" id="IPR020841">
    <property type="entry name" value="PKS_Beta-ketoAc_synthase_dom"/>
</dbReference>
<feature type="compositionally biased region" description="Low complexity" evidence="4">
    <location>
        <begin position="1118"/>
        <end position="1130"/>
    </location>
</feature>
<dbReference type="Gene3D" id="3.40.47.10">
    <property type="match status" value="1"/>
</dbReference>
<dbReference type="Pfam" id="PF01494">
    <property type="entry name" value="FAD_binding_3"/>
    <property type="match status" value="1"/>
</dbReference>
<dbReference type="Pfam" id="PF02801">
    <property type="entry name" value="Ketoacyl-synt_C"/>
    <property type="match status" value="1"/>
</dbReference>
<dbReference type="EMBL" id="CAUYUJ010014934">
    <property type="protein sequence ID" value="CAK0847834.1"/>
    <property type="molecule type" value="Genomic_DNA"/>
</dbReference>
<evidence type="ECO:0000313" key="6">
    <source>
        <dbReference type="EMBL" id="CAK0847834.1"/>
    </source>
</evidence>
<proteinExistence type="inferred from homology"/>
<keyword evidence="3" id="KW-0808">Transferase</keyword>
<dbReference type="InterPro" id="IPR014030">
    <property type="entry name" value="Ketoacyl_synth_N"/>
</dbReference>
<dbReference type="InterPro" id="IPR014031">
    <property type="entry name" value="Ketoacyl_synth_C"/>
</dbReference>
<dbReference type="InterPro" id="IPR002938">
    <property type="entry name" value="FAD-bd"/>
</dbReference>
<dbReference type="SUPFAM" id="SSF53901">
    <property type="entry name" value="Thiolase-like"/>
    <property type="match status" value="1"/>
</dbReference>
<comment type="similarity">
    <text evidence="3">Belongs to the thiolase-like superfamily. Beta-ketoacyl-ACP synthases family.</text>
</comment>
<feature type="domain" description="Ketosynthase family 3 (KS3)" evidence="5">
    <location>
        <begin position="127"/>
        <end position="568"/>
    </location>
</feature>